<dbReference type="Proteomes" id="UP000316316">
    <property type="component" value="Unassembled WGS sequence"/>
</dbReference>
<dbReference type="PANTHER" id="PTHR36834">
    <property type="entry name" value="MEMBRANE PROTEIN-RELATED"/>
    <property type="match status" value="1"/>
</dbReference>
<dbReference type="Pfam" id="PF04892">
    <property type="entry name" value="VanZ"/>
    <property type="match status" value="1"/>
</dbReference>
<evidence type="ECO:0000313" key="4">
    <source>
        <dbReference type="Proteomes" id="UP000316316"/>
    </source>
</evidence>
<evidence type="ECO:0000313" key="3">
    <source>
        <dbReference type="EMBL" id="TRZ34278.1"/>
    </source>
</evidence>
<evidence type="ECO:0000259" key="2">
    <source>
        <dbReference type="Pfam" id="PF04892"/>
    </source>
</evidence>
<accession>A0A8B5W0U1</accession>
<dbReference type="RefSeq" id="WP_144324994.1">
    <property type="nucleotide sequence ID" value="NZ_JAJCJG010000009.1"/>
</dbReference>
<feature type="transmembrane region" description="Helical" evidence="1">
    <location>
        <begin position="182"/>
        <end position="200"/>
    </location>
</feature>
<name>A0A8B5W0U1_ENTAV</name>
<dbReference type="InterPro" id="IPR006976">
    <property type="entry name" value="VanZ-like"/>
</dbReference>
<feature type="transmembrane region" description="Helical" evidence="1">
    <location>
        <begin position="115"/>
        <end position="132"/>
    </location>
</feature>
<proteinExistence type="predicted"/>
<reference evidence="3 4" key="1">
    <citation type="submission" date="2017-10" db="EMBL/GenBank/DDBJ databases">
        <title>FDA dAtabase for Regulatory Grade micrObial Sequences (FDA-ARGOS): Supporting development and validation of Infectious Disease Dx tests.</title>
        <authorList>
            <person name="Campos J."/>
            <person name="Goldberg B."/>
            <person name="Tallon L.J."/>
            <person name="Sadzewicz L."/>
            <person name="Sengamalay N."/>
            <person name="Ott S."/>
            <person name="Godinez A."/>
            <person name="Nagaraj S."/>
            <person name="Vyas G."/>
            <person name="Aluvathingal J."/>
            <person name="Nadendla S."/>
            <person name="Geyer C."/>
            <person name="Nandy P."/>
            <person name="Hobson J."/>
            <person name="Sichtig H."/>
        </authorList>
    </citation>
    <scope>NUCLEOTIDE SEQUENCE [LARGE SCALE GENOMIC DNA]</scope>
    <source>
        <strain evidence="3 4">FDAARGOS_185</strain>
    </source>
</reference>
<feature type="transmembrane region" description="Helical" evidence="1">
    <location>
        <begin position="144"/>
        <end position="161"/>
    </location>
</feature>
<gene>
    <name evidence="3" type="ORF">AUF17_09410</name>
</gene>
<organism evidence="3 4">
    <name type="scientific">Enterococcus avium</name>
    <name type="common">Streptococcus avium</name>
    <dbReference type="NCBI Taxonomy" id="33945"/>
    <lineage>
        <taxon>Bacteria</taxon>
        <taxon>Bacillati</taxon>
        <taxon>Bacillota</taxon>
        <taxon>Bacilli</taxon>
        <taxon>Lactobacillales</taxon>
        <taxon>Enterococcaceae</taxon>
        <taxon>Enterococcus</taxon>
    </lineage>
</organism>
<dbReference type="EMBL" id="PDXQ01000001">
    <property type="protein sequence ID" value="TRZ34278.1"/>
    <property type="molecule type" value="Genomic_DNA"/>
</dbReference>
<feature type="transmembrane region" description="Helical" evidence="1">
    <location>
        <begin position="82"/>
        <end position="108"/>
    </location>
</feature>
<feature type="domain" description="VanZ-like" evidence="2">
    <location>
        <begin position="46"/>
        <end position="161"/>
    </location>
</feature>
<comment type="caution">
    <text evidence="3">The sequence shown here is derived from an EMBL/GenBank/DDBJ whole genome shotgun (WGS) entry which is preliminary data.</text>
</comment>
<keyword evidence="1" id="KW-0812">Transmembrane</keyword>
<dbReference type="AlphaFoldDB" id="A0A8B5W0U1"/>
<feature type="transmembrane region" description="Helical" evidence="1">
    <location>
        <begin position="6"/>
        <end position="28"/>
    </location>
</feature>
<sequence length="206" mass="24370">MSALDILFPIYRIGCVFLPCFIYQYFSLRKKQEKIFISSMLWRFIFLFYLYLVIDVTGVGTLEDLLSYPELIRPEEINLVPFQSGVGLLNLLNIIMFTPLGFLLPLVWKQCRKPVVSVLLGFQFSLMIELLQLFNRRTTDIDDLLMNTLGAFVGFLIWLLYRKLINKTPKEIQSFSQREPQIYLILSLAGVFFLYHWRFFLELAYF</sequence>
<evidence type="ECO:0000256" key="1">
    <source>
        <dbReference type="SAM" id="Phobius"/>
    </source>
</evidence>
<keyword evidence="1" id="KW-1133">Transmembrane helix</keyword>
<dbReference type="PANTHER" id="PTHR36834:SF2">
    <property type="entry name" value="MEMBRANE PROTEIN"/>
    <property type="match status" value="1"/>
</dbReference>
<keyword evidence="1" id="KW-0472">Membrane</keyword>
<feature type="transmembrane region" description="Helical" evidence="1">
    <location>
        <begin position="40"/>
        <end position="62"/>
    </location>
</feature>
<protein>
    <submittedName>
        <fullName evidence="3">VanZ family protein</fullName>
    </submittedName>
</protein>
<dbReference type="InterPro" id="IPR053150">
    <property type="entry name" value="Teicoplanin_resist-assoc"/>
</dbReference>